<proteinExistence type="predicted"/>
<dbReference type="RefSeq" id="WP_222876259.1">
    <property type="nucleotide sequence ID" value="NZ_AP023361.1"/>
</dbReference>
<protein>
    <recommendedName>
        <fullName evidence="2">Zinc finger/thioredoxin putative domain-containing protein</fullName>
    </recommendedName>
</protein>
<dbReference type="NCBIfam" id="TIGR02098">
    <property type="entry name" value="MJ0042_CXXC"/>
    <property type="match status" value="1"/>
</dbReference>
<dbReference type="Pfam" id="PF13717">
    <property type="entry name" value="Zn_ribbon_4"/>
    <property type="match status" value="1"/>
</dbReference>
<sequence>MLIICPDCTTSYEVEPADLGPTGRKVRCTSCGSIWRAEPPEADPDEISFDSIDEAPDAHEAEPMLGPEDMAAPSRDITFDAMIGDDDATAEADEIEYIEDVESSAAAEPAPSKSRRRGRGTAPRSALALAHPSRLAFASALGLAFIFGAGIWRDTVVSYVPDLAGLYSLVGLPVNLRGLEFRDMETVETTDDGIPQLIVRGTIENVTEDKVAVPRLRLAVRGISGREIFVWTAVPAKPELNAGESLPFLAQLASPPAEGREIAVRFVSQRDGRQTVAVQ</sequence>
<feature type="region of interest" description="Disordered" evidence="1">
    <location>
        <begin position="99"/>
        <end position="120"/>
    </location>
</feature>
<evidence type="ECO:0000313" key="4">
    <source>
        <dbReference type="Proteomes" id="UP000515317"/>
    </source>
</evidence>
<dbReference type="KEGG" id="tso:IZ6_02900"/>
<keyword evidence="4" id="KW-1185">Reference proteome</keyword>
<feature type="compositionally biased region" description="Low complexity" evidence="1">
    <location>
        <begin position="103"/>
        <end position="112"/>
    </location>
</feature>
<evidence type="ECO:0000256" key="1">
    <source>
        <dbReference type="SAM" id="MobiDB-lite"/>
    </source>
</evidence>
<feature type="domain" description="Zinc finger/thioredoxin putative" evidence="2">
    <location>
        <begin position="1"/>
        <end position="36"/>
    </location>
</feature>
<accession>A0A6S6QP36</accession>
<dbReference type="AlphaFoldDB" id="A0A6S6QP36"/>
<evidence type="ECO:0000259" key="2">
    <source>
        <dbReference type="Pfam" id="PF13717"/>
    </source>
</evidence>
<dbReference type="InterPro" id="IPR011723">
    <property type="entry name" value="Znf/thioredoxin_put"/>
</dbReference>
<dbReference type="Proteomes" id="UP000515317">
    <property type="component" value="Chromosome"/>
</dbReference>
<dbReference type="EMBL" id="AP023361">
    <property type="protein sequence ID" value="BCJ89555.1"/>
    <property type="molecule type" value="Genomic_DNA"/>
</dbReference>
<evidence type="ECO:0000313" key="3">
    <source>
        <dbReference type="EMBL" id="BCJ89555.1"/>
    </source>
</evidence>
<reference evidence="3 4" key="1">
    <citation type="submission" date="2020-08" db="EMBL/GenBank/DDBJ databases">
        <title>Genome sequence of Rhizobiales bacterium strain IZ6.</title>
        <authorList>
            <person name="Nakai R."/>
            <person name="Naganuma T."/>
        </authorList>
    </citation>
    <scope>NUCLEOTIDE SEQUENCE [LARGE SCALE GENOMIC DNA]</scope>
    <source>
        <strain evidence="3 4">IZ6</strain>
    </source>
</reference>
<organism evidence="3 4">
    <name type="scientific">Terrihabitans soli</name>
    <dbReference type="NCBI Taxonomy" id="708113"/>
    <lineage>
        <taxon>Bacteria</taxon>
        <taxon>Pseudomonadati</taxon>
        <taxon>Pseudomonadota</taxon>
        <taxon>Alphaproteobacteria</taxon>
        <taxon>Hyphomicrobiales</taxon>
        <taxon>Terrihabitans</taxon>
    </lineage>
</organism>
<gene>
    <name evidence="3" type="ORF">IZ6_02900</name>
</gene>
<name>A0A6S6QP36_9HYPH</name>